<evidence type="ECO:0000259" key="3">
    <source>
        <dbReference type="Pfam" id="PF14240"/>
    </source>
</evidence>
<feature type="compositionally biased region" description="Low complexity" evidence="1">
    <location>
        <begin position="30"/>
        <end position="45"/>
    </location>
</feature>
<feature type="chain" id="PRO_5010291130" description="YHYH domain-containing protein" evidence="2">
    <location>
        <begin position="25"/>
        <end position="889"/>
    </location>
</feature>
<evidence type="ECO:0000256" key="1">
    <source>
        <dbReference type="SAM" id="MobiDB-lite"/>
    </source>
</evidence>
<dbReference type="SUPFAM" id="SSF49777">
    <property type="entry name" value="PEBP-like"/>
    <property type="match status" value="1"/>
</dbReference>
<gene>
    <name evidence="4" type="ORF">BET10_18800</name>
</gene>
<dbReference type="Gene3D" id="2.60.120.260">
    <property type="entry name" value="Galactose-binding domain-like"/>
    <property type="match status" value="1"/>
</dbReference>
<feature type="signal peptide" evidence="2">
    <location>
        <begin position="1"/>
        <end position="24"/>
    </location>
</feature>
<comment type="caution">
    <text evidence="4">The sequence shown here is derived from an EMBL/GenBank/DDBJ whole genome shotgun (WGS) entry which is preliminary data.</text>
</comment>
<dbReference type="STRING" id="1859457.BET10_18800"/>
<dbReference type="EMBL" id="MKJU01000030">
    <property type="protein sequence ID" value="OHU88867.1"/>
    <property type="molecule type" value="Genomic_DNA"/>
</dbReference>
<feature type="domain" description="YHYH" evidence="3">
    <location>
        <begin position="610"/>
        <end position="782"/>
    </location>
</feature>
<dbReference type="AlphaFoldDB" id="A0A1S1MLK8"/>
<dbReference type="Pfam" id="PF01161">
    <property type="entry name" value="PBP"/>
    <property type="match status" value="1"/>
</dbReference>
<sequence length="889" mass="94720">MIKLSKQFCASLLLGLLTITLLTGCGGSGSDSSSVNPPSDNNSGDTPDDGDSGDDNSGNSNYSGSGAITQGVATTTTANLFPSGSRVSAVGSITDSSQQSWIVPADTLFQSNSMPFAADLYNSYVSGHNYASAAAAEAALDGTDIIEIDADGEVITAYIFADNYFEMYVNGNAVGKDPVPFTEFNSNIVRFKVKQPFTVAMALVDWEETLGTGTENNQGSAYAAGDGGMVAVFKDSNGHIVGVTNNQWKAQTYYTAPIVDPTCLSESDSQRLSSSCSTGAVSDISAVYGVHWSRPANWMSENFDDSSWPSASSYTNETVGVDNKQAYTNFTAVFDDAQSDAQFIWSSNLVLDNEVLVRGTIGDSTGDDDSTDSGDFQLTSKAVKSDNIVPLSATCDGADGGKSVSLQWSGAPSQTQSYALSMHHFPNPNDAGDFSKAHSYWTVYDIPAATVNLASGETAIGVFGINSVNNQQQYAAPCSADSSEHDYTITLYALSSSVGSLGLSGSTTDLVTLRDAIAPHTLGTAKLSLTRSRYNPNNDQHVPQSVATTCAAKSAAFAAYSDHVSVSCSDNTMSVTTHTLLPYRSQLDSDKANVGIRSWIGRVPIAEQLTWTLPITPSYLPTPQSNINIHHAVGVSVEGIPILHYAKESQPDEIAQLGQDYSSRDTVLLGEIDQCGGHAGNGEDYHYHMAPICLMDSHDPSLPLAYMFDGLPLYFGTGGGVKTTGGTDYGAGRYEDLNYLPLDVKNGSNPLDDCNAYDLHGDGSEYVYYSTSDAPYSIGCFRAQANQEGSVPGGPHWVQERDLSWSGNDVLLTDYDTMSFSGKTWQFIEVTPGESNNRIAAGKKALIMYRQLASGDSGYDPNANCYAFRYRLDSTDTAGTNDTYSEHCR</sequence>
<name>A0A1S1MLK8_9GAMM</name>
<evidence type="ECO:0000313" key="4">
    <source>
        <dbReference type="EMBL" id="OHU88867.1"/>
    </source>
</evidence>
<organism evidence="4 5">
    <name type="scientific">Pseudoalteromonas amylolytica</name>
    <dbReference type="NCBI Taxonomy" id="1859457"/>
    <lineage>
        <taxon>Bacteria</taxon>
        <taxon>Pseudomonadati</taxon>
        <taxon>Pseudomonadota</taxon>
        <taxon>Gammaproteobacteria</taxon>
        <taxon>Alteromonadales</taxon>
        <taxon>Pseudoalteromonadaceae</taxon>
        <taxon>Pseudoalteromonas</taxon>
    </lineage>
</organism>
<reference evidence="4 5" key="1">
    <citation type="submission" date="2016-09" db="EMBL/GenBank/DDBJ databases">
        <title>Pseudoalteromonas amylolytica sp. nov., isolated from the surface seawater.</title>
        <authorList>
            <person name="Wu Y.-H."/>
            <person name="Cheng H."/>
            <person name="Jin X.-B."/>
            <person name="Wang C.-S."/>
            <person name="Xu X.-W."/>
        </authorList>
    </citation>
    <scope>NUCLEOTIDE SEQUENCE [LARGE SCALE GENOMIC DNA]</scope>
    <source>
        <strain evidence="4 5">JW1</strain>
    </source>
</reference>
<evidence type="ECO:0000256" key="2">
    <source>
        <dbReference type="SAM" id="SignalP"/>
    </source>
</evidence>
<dbReference type="Proteomes" id="UP000179786">
    <property type="component" value="Unassembled WGS sequence"/>
</dbReference>
<accession>A0A1S1MLK8</accession>
<keyword evidence="5" id="KW-1185">Reference proteome</keyword>
<proteinExistence type="predicted"/>
<evidence type="ECO:0000313" key="5">
    <source>
        <dbReference type="Proteomes" id="UP000179786"/>
    </source>
</evidence>
<dbReference type="InterPro" id="IPR008914">
    <property type="entry name" value="PEBP"/>
</dbReference>
<feature type="compositionally biased region" description="Low complexity" evidence="1">
    <location>
        <begin position="55"/>
        <end position="66"/>
    </location>
</feature>
<dbReference type="Pfam" id="PF14240">
    <property type="entry name" value="YHYH"/>
    <property type="match status" value="1"/>
</dbReference>
<feature type="region of interest" description="Disordered" evidence="1">
    <location>
        <begin position="28"/>
        <end position="66"/>
    </location>
</feature>
<dbReference type="PROSITE" id="PS51257">
    <property type="entry name" value="PROKAR_LIPOPROTEIN"/>
    <property type="match status" value="1"/>
</dbReference>
<protein>
    <recommendedName>
        <fullName evidence="3">YHYH domain-containing protein</fullName>
    </recommendedName>
</protein>
<dbReference type="Gene3D" id="3.90.280.10">
    <property type="entry name" value="PEBP-like"/>
    <property type="match status" value="1"/>
</dbReference>
<dbReference type="InterPro" id="IPR036610">
    <property type="entry name" value="PEBP-like_sf"/>
</dbReference>
<keyword evidence="2" id="KW-0732">Signal</keyword>
<dbReference type="InterPro" id="IPR025924">
    <property type="entry name" value="YHYH_dom"/>
</dbReference>